<proteinExistence type="inferred from homology"/>
<dbReference type="InterPro" id="IPR053927">
    <property type="entry name" value="FlgK_helical"/>
</dbReference>
<keyword evidence="5" id="KW-0964">Secreted</keyword>
<evidence type="ECO:0000259" key="9">
    <source>
        <dbReference type="Pfam" id="PF22638"/>
    </source>
</evidence>
<dbReference type="Proteomes" id="UP000253934">
    <property type="component" value="Unassembled WGS sequence"/>
</dbReference>
<dbReference type="EMBL" id="QOVW01000104">
    <property type="protein sequence ID" value="RDB35112.1"/>
    <property type="molecule type" value="Genomic_DNA"/>
</dbReference>
<dbReference type="GO" id="GO:0044780">
    <property type="term" value="P:bacterial-type flagellum assembly"/>
    <property type="evidence" value="ECO:0007669"/>
    <property type="project" value="InterPro"/>
</dbReference>
<feature type="coiled-coil region" evidence="7">
    <location>
        <begin position="164"/>
        <end position="194"/>
    </location>
</feature>
<evidence type="ECO:0000256" key="2">
    <source>
        <dbReference type="ARBA" id="ARBA00004613"/>
    </source>
</evidence>
<keyword evidence="11" id="KW-1185">Reference proteome</keyword>
<dbReference type="GO" id="GO:0009424">
    <property type="term" value="C:bacterial-type flagellum hook"/>
    <property type="evidence" value="ECO:0007669"/>
    <property type="project" value="InterPro"/>
</dbReference>
<evidence type="ECO:0000256" key="3">
    <source>
        <dbReference type="ARBA" id="ARBA00009677"/>
    </source>
</evidence>
<sequence length="475" mass="53362">MVATLQHILNLGSESLQNSRVGVDVTGHNITNAQTPGYSRQIVNLETKYPIEYGLQIFGDGARIQSIRRAHDKFVEGQLRREVQEQSRTETLAEGLKKLESFFNPDLTSTIRDRFTSFNNSMRELANFPEEPSVRINTIESAKSLAQAFNSTHSRVVQVQTDANEELRQIIAAVNQKIAEVAKLNREIREMGAANLSDVNDLEDRRDKIIKEIGSIVDINVYKDNNEQITIRGPAECLLVEGNLASRFKIEDIYTPKHMPDIVVSEFDKERYFDMTRSIKTGKMGALLQIRDKYAQGVRDEVNALAKGFGDSFNTIHEKGYGIFDMRESSGRKFFDGLDGPGEPAQDIEVELGIVYNPNAISASMSSMTPGDNVVANQLIKLFYEPIFDDETTTITSFYDKMISKLGIATLKTKEEATASQIIYDRLKAQRETVAGVSLDDEAANLLKYQHLFTASSRVITTADEMYKTVLDLKR</sequence>
<evidence type="ECO:0000259" key="8">
    <source>
        <dbReference type="Pfam" id="PF06429"/>
    </source>
</evidence>
<keyword evidence="10" id="KW-0282">Flagellum</keyword>
<feature type="domain" description="Flagellar basal-body/hook protein C-terminal" evidence="8">
    <location>
        <begin position="435"/>
        <end position="473"/>
    </location>
</feature>
<dbReference type="InterPro" id="IPR002371">
    <property type="entry name" value="FlgK"/>
</dbReference>
<evidence type="ECO:0000256" key="4">
    <source>
        <dbReference type="ARBA" id="ARBA00016244"/>
    </source>
</evidence>
<evidence type="ECO:0000313" key="11">
    <source>
        <dbReference type="Proteomes" id="UP000253934"/>
    </source>
</evidence>
<keyword evidence="10" id="KW-0966">Cell projection</keyword>
<dbReference type="RefSeq" id="WP_338635476.1">
    <property type="nucleotide sequence ID" value="NZ_CP146516.1"/>
</dbReference>
<dbReference type="AlphaFoldDB" id="A0A369KNJ6"/>
<accession>A0A369KNJ6</accession>
<evidence type="ECO:0000256" key="7">
    <source>
        <dbReference type="SAM" id="Coils"/>
    </source>
</evidence>
<evidence type="ECO:0000256" key="6">
    <source>
        <dbReference type="ARBA" id="ARBA00023143"/>
    </source>
</evidence>
<dbReference type="GO" id="GO:0005576">
    <property type="term" value="C:extracellular region"/>
    <property type="evidence" value="ECO:0007669"/>
    <property type="project" value="UniProtKB-SubCell"/>
</dbReference>
<feature type="domain" description="Flagellar hook-associated protein FlgK helical" evidence="9">
    <location>
        <begin position="96"/>
        <end position="335"/>
    </location>
</feature>
<keyword evidence="6" id="KW-0975">Bacterial flagellum</keyword>
<dbReference type="GO" id="GO:0005198">
    <property type="term" value="F:structural molecule activity"/>
    <property type="evidence" value="ECO:0007669"/>
    <property type="project" value="InterPro"/>
</dbReference>
<dbReference type="NCBIfam" id="TIGR02492">
    <property type="entry name" value="flgK_ends"/>
    <property type="match status" value="1"/>
</dbReference>
<comment type="caution">
    <text evidence="10">The sequence shown here is derived from an EMBL/GenBank/DDBJ whole genome shotgun (WGS) entry which is preliminary data.</text>
</comment>
<dbReference type="InterPro" id="IPR010930">
    <property type="entry name" value="Flg_bb/hook_C_dom"/>
</dbReference>
<evidence type="ECO:0000313" key="10">
    <source>
        <dbReference type="EMBL" id="RDB35112.1"/>
    </source>
</evidence>
<name>A0A369KNJ6_9BACT</name>
<comment type="similarity">
    <text evidence="3">Belongs to the flagella basal body rod proteins family.</text>
</comment>
<keyword evidence="7" id="KW-0175">Coiled coil</keyword>
<gene>
    <name evidence="10" type="primary">flgK</name>
    <name evidence="10" type="ORF">DCC88_11835</name>
</gene>
<dbReference type="Pfam" id="PF22638">
    <property type="entry name" value="FlgK_D1"/>
    <property type="match status" value="1"/>
</dbReference>
<dbReference type="PANTHER" id="PTHR30033:SF1">
    <property type="entry name" value="FLAGELLAR HOOK-ASSOCIATED PROTEIN 1"/>
    <property type="match status" value="1"/>
</dbReference>
<protein>
    <recommendedName>
        <fullName evidence="4">Flagellar hook-associated protein 1</fullName>
    </recommendedName>
</protein>
<evidence type="ECO:0000256" key="1">
    <source>
        <dbReference type="ARBA" id="ARBA00004365"/>
    </source>
</evidence>
<evidence type="ECO:0000256" key="5">
    <source>
        <dbReference type="ARBA" id="ARBA00022525"/>
    </source>
</evidence>
<organism evidence="10 11">
    <name type="scientific">Spirobacillus cienkowskii</name>
    <dbReference type="NCBI Taxonomy" id="495820"/>
    <lineage>
        <taxon>Bacteria</taxon>
        <taxon>Pseudomonadati</taxon>
        <taxon>Bdellovibrionota</taxon>
        <taxon>Oligoflexia</taxon>
        <taxon>Silvanigrellales</taxon>
        <taxon>Spirobacillus</taxon>
    </lineage>
</organism>
<dbReference type="PANTHER" id="PTHR30033">
    <property type="entry name" value="FLAGELLAR HOOK-ASSOCIATED PROTEIN 1"/>
    <property type="match status" value="1"/>
</dbReference>
<comment type="subcellular location">
    <subcellularLocation>
        <location evidence="1">Bacterial flagellum</location>
    </subcellularLocation>
    <subcellularLocation>
        <location evidence="2">Secreted</location>
    </subcellularLocation>
</comment>
<keyword evidence="10" id="KW-0969">Cilium</keyword>
<reference evidence="10" key="1">
    <citation type="submission" date="2018-04" db="EMBL/GenBank/DDBJ databases">
        <title>Draft genome sequence of the Candidatus Spirobacillus cienkowskii, a pathogen of freshwater Daphnia species, reconstructed from hemolymph metagenomic reads.</title>
        <authorList>
            <person name="Bresciani L."/>
            <person name="Lemos L.N."/>
            <person name="Wale N."/>
            <person name="Lin J.Y."/>
            <person name="Fernandes G.R."/>
            <person name="Duffy M.A."/>
            <person name="Rodrigues J.M."/>
        </authorList>
    </citation>
    <scope>NUCLEOTIDE SEQUENCE [LARGE SCALE GENOMIC DNA]</scope>
    <source>
        <strain evidence="10">Binning01</strain>
    </source>
</reference>
<dbReference type="Pfam" id="PF06429">
    <property type="entry name" value="Flg_bbr_C"/>
    <property type="match status" value="1"/>
</dbReference>
<dbReference type="SUPFAM" id="SSF64518">
    <property type="entry name" value="Phase 1 flagellin"/>
    <property type="match status" value="1"/>
</dbReference>